<protein>
    <submittedName>
        <fullName evidence="2">Uncharacterized protein</fullName>
    </submittedName>
</protein>
<keyword evidence="3" id="KW-1185">Reference proteome</keyword>
<organism evidence="2 3">
    <name type="scientific">Platanthera guangdongensis</name>
    <dbReference type="NCBI Taxonomy" id="2320717"/>
    <lineage>
        <taxon>Eukaryota</taxon>
        <taxon>Viridiplantae</taxon>
        <taxon>Streptophyta</taxon>
        <taxon>Embryophyta</taxon>
        <taxon>Tracheophyta</taxon>
        <taxon>Spermatophyta</taxon>
        <taxon>Magnoliopsida</taxon>
        <taxon>Liliopsida</taxon>
        <taxon>Asparagales</taxon>
        <taxon>Orchidaceae</taxon>
        <taxon>Orchidoideae</taxon>
        <taxon>Orchideae</taxon>
        <taxon>Orchidinae</taxon>
        <taxon>Platanthera</taxon>
    </lineage>
</organism>
<reference evidence="2 3" key="1">
    <citation type="journal article" date="2022" name="Nat. Plants">
        <title>Genomes of leafy and leafless Platanthera orchids illuminate the evolution of mycoheterotrophy.</title>
        <authorList>
            <person name="Li M.H."/>
            <person name="Liu K.W."/>
            <person name="Li Z."/>
            <person name="Lu H.C."/>
            <person name="Ye Q.L."/>
            <person name="Zhang D."/>
            <person name="Wang J.Y."/>
            <person name="Li Y.F."/>
            <person name="Zhong Z.M."/>
            <person name="Liu X."/>
            <person name="Yu X."/>
            <person name="Liu D.K."/>
            <person name="Tu X.D."/>
            <person name="Liu B."/>
            <person name="Hao Y."/>
            <person name="Liao X.Y."/>
            <person name="Jiang Y.T."/>
            <person name="Sun W.H."/>
            <person name="Chen J."/>
            <person name="Chen Y.Q."/>
            <person name="Ai Y."/>
            <person name="Zhai J.W."/>
            <person name="Wu S.S."/>
            <person name="Zhou Z."/>
            <person name="Hsiao Y.Y."/>
            <person name="Wu W.L."/>
            <person name="Chen Y.Y."/>
            <person name="Lin Y.F."/>
            <person name="Hsu J.L."/>
            <person name="Li C.Y."/>
            <person name="Wang Z.W."/>
            <person name="Zhao X."/>
            <person name="Zhong W.Y."/>
            <person name="Ma X.K."/>
            <person name="Ma L."/>
            <person name="Huang J."/>
            <person name="Chen G.Z."/>
            <person name="Huang M.Z."/>
            <person name="Huang L."/>
            <person name="Peng D.H."/>
            <person name="Luo Y.B."/>
            <person name="Zou S.Q."/>
            <person name="Chen S.P."/>
            <person name="Lan S."/>
            <person name="Tsai W.C."/>
            <person name="Van de Peer Y."/>
            <person name="Liu Z.J."/>
        </authorList>
    </citation>
    <scope>NUCLEOTIDE SEQUENCE [LARGE SCALE GENOMIC DNA]</scope>
    <source>
        <strain evidence="2">Lor288</strain>
    </source>
</reference>
<proteinExistence type="predicted"/>
<dbReference type="Proteomes" id="UP001412067">
    <property type="component" value="Unassembled WGS sequence"/>
</dbReference>
<evidence type="ECO:0000313" key="2">
    <source>
        <dbReference type="EMBL" id="KAK8968545.1"/>
    </source>
</evidence>
<sequence>MHKKDLTLTPLLLFMFRLKSAPKEHDTINFSLQFEPLTGGLPIYGRPRAVEADVWPSGGPDHGIPCGGWDPMRDGCCADRVRRSSILRFQPPSPSKQEVQIRYFLSPRRELGVLIAHGVGRGFLQKWARPCHPPSPQHYFAWFSNFFLESPPILPQILHRIPRPAPENSSRETVDLLLRPISRINAFFDSLLGLTSRDFWCRGLPVFYQRLLIQFLLRNTAESHRSTLLKPARSFCSCQRNTVKRNTKMFRGTQWIEQKAYETIEKINHRVININPAGTNQLPKKEQENVGKKKAAAEELSRKRTSRGEALWRISSVEKERRGGDLSPLSALSMDKECYGEETESGSHVIVLTYCRPLNSSRRRSSCCLFLPEKISPPRKALIACSYS</sequence>
<evidence type="ECO:0000313" key="3">
    <source>
        <dbReference type="Proteomes" id="UP001412067"/>
    </source>
</evidence>
<comment type="caution">
    <text evidence="2">The sequence shown here is derived from an EMBL/GenBank/DDBJ whole genome shotgun (WGS) entry which is preliminary data.</text>
</comment>
<feature type="compositionally biased region" description="Basic and acidic residues" evidence="1">
    <location>
        <begin position="283"/>
        <end position="302"/>
    </location>
</feature>
<accession>A0ABR2MWF9</accession>
<gene>
    <name evidence="2" type="ORF">KSP40_PGU022064</name>
</gene>
<evidence type="ECO:0000256" key="1">
    <source>
        <dbReference type="SAM" id="MobiDB-lite"/>
    </source>
</evidence>
<dbReference type="EMBL" id="JBBWWR010000004">
    <property type="protein sequence ID" value="KAK8968545.1"/>
    <property type="molecule type" value="Genomic_DNA"/>
</dbReference>
<name>A0ABR2MWF9_9ASPA</name>
<feature type="region of interest" description="Disordered" evidence="1">
    <location>
        <begin position="276"/>
        <end position="302"/>
    </location>
</feature>